<dbReference type="RefSeq" id="WP_380019458.1">
    <property type="nucleotide sequence ID" value="NZ_JBHSHD010000005.1"/>
</dbReference>
<keyword evidence="5" id="KW-1185">Reference proteome</keyword>
<dbReference type="Gene3D" id="3.40.50.1820">
    <property type="entry name" value="alpha/beta hydrolase"/>
    <property type="match status" value="1"/>
</dbReference>
<name>A0ABV9QS91_9GAMM</name>
<sequence>MSSTGIANRLLIVAMALLLGGCQGAWFVSLNAARAPADVELRGDLEFDSAHGLSLDVYRPLRAAHAPVVVFFYGGDWTHGERAWYRFVGRALAAQGLVAVIPDYRKFPDVAPDGFMSDAARAVAWTRAHAAEFGGDADDLFVMGHSAGGHIAALLATDPAWLAAAGLVPRDLAGCIGLAGVYLFLPEDSDDDDMLAVFGDDEPVQESAMPLGFVRGAEPPMLLLHGLDDDEVDPANSRLLAEALRAHGDEAELRLYPDVDHSALLFALSPSRHARAPVLDDLLAFVRAHPHAANAGATPTPPAGSPGPNAAAP</sequence>
<feature type="domain" description="BD-FAE-like" evidence="3">
    <location>
        <begin position="55"/>
        <end position="157"/>
    </location>
</feature>
<dbReference type="InterPro" id="IPR050300">
    <property type="entry name" value="GDXG_lipolytic_enzyme"/>
</dbReference>
<keyword evidence="1 4" id="KW-0378">Hydrolase</keyword>
<evidence type="ECO:0000313" key="4">
    <source>
        <dbReference type="EMBL" id="MFC4819667.1"/>
    </source>
</evidence>
<dbReference type="PANTHER" id="PTHR48081:SF9">
    <property type="entry name" value="CARBOXYLESTERASE"/>
    <property type="match status" value="1"/>
</dbReference>
<evidence type="ECO:0000256" key="1">
    <source>
        <dbReference type="ARBA" id="ARBA00022801"/>
    </source>
</evidence>
<dbReference type="Proteomes" id="UP001595886">
    <property type="component" value="Unassembled WGS sequence"/>
</dbReference>
<dbReference type="PROSITE" id="PS00122">
    <property type="entry name" value="CARBOXYLESTERASE_B_1"/>
    <property type="match status" value="1"/>
</dbReference>
<evidence type="ECO:0000259" key="3">
    <source>
        <dbReference type="Pfam" id="PF20434"/>
    </source>
</evidence>
<accession>A0ABV9QS91</accession>
<dbReference type="InterPro" id="IPR019826">
    <property type="entry name" value="Carboxylesterase_B_AS"/>
</dbReference>
<reference evidence="5" key="1">
    <citation type="journal article" date="2019" name="Int. J. Syst. Evol. Microbiol.">
        <title>The Global Catalogue of Microorganisms (GCM) 10K type strain sequencing project: providing services to taxonomists for standard genome sequencing and annotation.</title>
        <authorList>
            <consortium name="The Broad Institute Genomics Platform"/>
            <consortium name="The Broad Institute Genome Sequencing Center for Infectious Disease"/>
            <person name="Wu L."/>
            <person name="Ma J."/>
        </authorList>
    </citation>
    <scope>NUCLEOTIDE SEQUENCE [LARGE SCALE GENOMIC DNA]</scope>
    <source>
        <strain evidence="5">CCUG 30340</strain>
    </source>
</reference>
<dbReference type="SUPFAM" id="SSF53474">
    <property type="entry name" value="alpha/beta-Hydrolases"/>
    <property type="match status" value="1"/>
</dbReference>
<feature type="region of interest" description="Disordered" evidence="2">
    <location>
        <begin position="293"/>
        <end position="313"/>
    </location>
</feature>
<dbReference type="InterPro" id="IPR029058">
    <property type="entry name" value="AB_hydrolase_fold"/>
</dbReference>
<proteinExistence type="predicted"/>
<protein>
    <submittedName>
        <fullName evidence="4">Alpha/beta hydrolase</fullName>
    </submittedName>
</protein>
<gene>
    <name evidence="4" type="ORF">ACFO6Q_05005</name>
</gene>
<dbReference type="GO" id="GO:0016787">
    <property type="term" value="F:hydrolase activity"/>
    <property type="evidence" value="ECO:0007669"/>
    <property type="project" value="UniProtKB-KW"/>
</dbReference>
<organism evidence="4 5">
    <name type="scientific">Dokdonella ginsengisoli</name>
    <dbReference type="NCBI Taxonomy" id="363846"/>
    <lineage>
        <taxon>Bacteria</taxon>
        <taxon>Pseudomonadati</taxon>
        <taxon>Pseudomonadota</taxon>
        <taxon>Gammaproteobacteria</taxon>
        <taxon>Lysobacterales</taxon>
        <taxon>Rhodanobacteraceae</taxon>
        <taxon>Dokdonella</taxon>
    </lineage>
</organism>
<evidence type="ECO:0000256" key="2">
    <source>
        <dbReference type="SAM" id="MobiDB-lite"/>
    </source>
</evidence>
<evidence type="ECO:0000313" key="5">
    <source>
        <dbReference type="Proteomes" id="UP001595886"/>
    </source>
</evidence>
<comment type="caution">
    <text evidence="4">The sequence shown here is derived from an EMBL/GenBank/DDBJ whole genome shotgun (WGS) entry which is preliminary data.</text>
</comment>
<dbReference type="Pfam" id="PF20434">
    <property type="entry name" value="BD-FAE"/>
    <property type="match status" value="1"/>
</dbReference>
<dbReference type="PANTHER" id="PTHR48081">
    <property type="entry name" value="AB HYDROLASE SUPERFAMILY PROTEIN C4A8.06C"/>
    <property type="match status" value="1"/>
</dbReference>
<dbReference type="InterPro" id="IPR049492">
    <property type="entry name" value="BD-FAE-like_dom"/>
</dbReference>
<dbReference type="EMBL" id="JBHSHD010000005">
    <property type="protein sequence ID" value="MFC4819667.1"/>
    <property type="molecule type" value="Genomic_DNA"/>
</dbReference>